<dbReference type="InterPro" id="IPR029062">
    <property type="entry name" value="Class_I_gatase-like"/>
</dbReference>
<feature type="domain" description="DJ-1/PfpI" evidence="4">
    <location>
        <begin position="404"/>
        <end position="588"/>
    </location>
</feature>
<dbReference type="Proteomes" id="UP000005408">
    <property type="component" value="Unassembled WGS sequence"/>
</dbReference>
<keyword evidence="6" id="KW-1185">Reference proteome</keyword>
<evidence type="ECO:0000256" key="2">
    <source>
        <dbReference type="SAM" id="Phobius"/>
    </source>
</evidence>
<feature type="region of interest" description="Disordered" evidence="1">
    <location>
        <begin position="581"/>
        <end position="606"/>
    </location>
</feature>
<dbReference type="SUPFAM" id="SSF52317">
    <property type="entry name" value="Class I glutamine amidotransferase-like"/>
    <property type="match status" value="1"/>
</dbReference>
<evidence type="ECO:0000313" key="5">
    <source>
        <dbReference type="EnsemblMetazoa" id="G1069.5:cds"/>
    </source>
</evidence>
<accession>A0A8W8HRM0</accession>
<dbReference type="AlphaFoldDB" id="A0A8W8HRM0"/>
<protein>
    <recommendedName>
        <fullName evidence="4">DJ-1/PfpI domain-containing protein</fullName>
    </recommendedName>
</protein>
<feature type="chain" id="PRO_5036451614" description="DJ-1/PfpI domain-containing protein" evidence="3">
    <location>
        <begin position="18"/>
        <end position="606"/>
    </location>
</feature>
<dbReference type="InterPro" id="IPR019169">
    <property type="entry name" value="Transmembrane_26"/>
</dbReference>
<dbReference type="Pfam" id="PF09772">
    <property type="entry name" value="Tmem26"/>
    <property type="match status" value="1"/>
</dbReference>
<feature type="transmembrane region" description="Helical" evidence="2">
    <location>
        <begin position="29"/>
        <end position="52"/>
    </location>
</feature>
<evidence type="ECO:0000259" key="4">
    <source>
        <dbReference type="Pfam" id="PF01965"/>
    </source>
</evidence>
<feature type="transmembrane region" description="Helical" evidence="2">
    <location>
        <begin position="91"/>
        <end position="111"/>
    </location>
</feature>
<feature type="transmembrane region" description="Helical" evidence="2">
    <location>
        <begin position="123"/>
        <end position="142"/>
    </location>
</feature>
<proteinExistence type="predicted"/>
<reference evidence="5" key="1">
    <citation type="submission" date="2022-08" db="UniProtKB">
        <authorList>
            <consortium name="EnsemblMetazoa"/>
        </authorList>
    </citation>
    <scope>IDENTIFICATION</scope>
    <source>
        <strain evidence="5">05x7-T-G4-1.051#20</strain>
    </source>
</reference>
<dbReference type="Pfam" id="PF01965">
    <property type="entry name" value="DJ-1_PfpI"/>
    <property type="match status" value="1"/>
</dbReference>
<dbReference type="PANTHER" id="PTHR22168:SF3">
    <property type="entry name" value="TRANSMEMBRANE PROTEIN 26"/>
    <property type="match status" value="1"/>
</dbReference>
<evidence type="ECO:0000313" key="6">
    <source>
        <dbReference type="Proteomes" id="UP000005408"/>
    </source>
</evidence>
<evidence type="ECO:0000256" key="3">
    <source>
        <dbReference type="SAM" id="SignalP"/>
    </source>
</evidence>
<organism evidence="5 6">
    <name type="scientific">Magallana gigas</name>
    <name type="common">Pacific oyster</name>
    <name type="synonym">Crassostrea gigas</name>
    <dbReference type="NCBI Taxonomy" id="29159"/>
    <lineage>
        <taxon>Eukaryota</taxon>
        <taxon>Metazoa</taxon>
        <taxon>Spiralia</taxon>
        <taxon>Lophotrochozoa</taxon>
        <taxon>Mollusca</taxon>
        <taxon>Bivalvia</taxon>
        <taxon>Autobranchia</taxon>
        <taxon>Pteriomorphia</taxon>
        <taxon>Ostreida</taxon>
        <taxon>Ostreoidea</taxon>
        <taxon>Ostreidae</taxon>
        <taxon>Magallana</taxon>
    </lineage>
</organism>
<dbReference type="Gene3D" id="3.40.50.880">
    <property type="match status" value="1"/>
</dbReference>
<dbReference type="PANTHER" id="PTHR22168">
    <property type="entry name" value="TMEM26 PROTEIN"/>
    <property type="match status" value="1"/>
</dbReference>
<sequence>MWLLLLAVADVAFITEALVTIIKRKGMEYKWFCPCFFFYLGGTLPSIWLLELDRRERYVSVKEGVYNVTATDSLAEIYPGVSIPISLPADTWVLLIEQFLLYFMIVGRWLLPRGTISRNELSQLLFVFIGIASDITEFFTLFDEDVVRKNLELTYAILIIWTVSLLQFCFVLTATRNSNKPRVALINSDRESPESIQAQRRKGGCEKCVSSEVWSTMVTMCMQDGPFLAIRLYVIITYHLVNYAIIFFTAKNALVMLLLLYRLVVICSQKNPENVPSSFDLSFSVTDPTPLSDYNMTSSHVSSDALQSDHDMKEDTLNYNSGNRQVTVLVNTPAGTEGSGFRNVIYWDEIRIRKLYKYAPLVFYWCQQNTIKATMEALIKVLFIVTSHSEMGNTGVRTGWYLNEVAQPYDVFTKANFQIDFMSPKGGQTPMDPGSAVEGRDDPQCQKFISSGAINRLNTTMAPSQVNISDYQVIFYPGGHGPMFDLPNNDEIAALTKTAYESGAIVSAVCHGIAGFVPVRLSSGISIVKGQTLTSLTNSEEAAGNFFNLVPFLLETKLRSLGANFIAGPIFKPNVQTSGRLVTGQNPMSAKPLAEQGESTEDLQSK</sequence>
<keyword evidence="2" id="KW-0812">Transmembrane</keyword>
<keyword evidence="2" id="KW-1133">Transmembrane helix</keyword>
<name>A0A8W8HRM0_MAGGI</name>
<keyword evidence="3" id="KW-0732">Signal</keyword>
<evidence type="ECO:0000256" key="1">
    <source>
        <dbReference type="SAM" id="MobiDB-lite"/>
    </source>
</evidence>
<dbReference type="CDD" id="cd03141">
    <property type="entry name" value="GATase1_Hsp31_like"/>
    <property type="match status" value="1"/>
</dbReference>
<feature type="signal peptide" evidence="3">
    <location>
        <begin position="1"/>
        <end position="17"/>
    </location>
</feature>
<keyword evidence="2" id="KW-0472">Membrane</keyword>
<dbReference type="InterPro" id="IPR002818">
    <property type="entry name" value="DJ-1/PfpI"/>
</dbReference>
<dbReference type="EnsemblMetazoa" id="G1069.5">
    <property type="protein sequence ID" value="G1069.5:cds"/>
    <property type="gene ID" value="G1069"/>
</dbReference>
<feature type="transmembrane region" description="Helical" evidence="2">
    <location>
        <begin position="154"/>
        <end position="174"/>
    </location>
</feature>